<sequence length="289" mass="30902">MLPKSALYRFIKDTSFIIGGILSAGMGIKGFLLSSHFIDGGVTGVSMLLASLFHIPLPVWLLVINLPFIGLGYRQFGKQFALKSTLAIAGLSLSLAVIPYPDVTPDLLLTAVFGGFFIGAGIGLAIRGGAVLDGTEIAALLISRSSHVLKVSDVILVLNLVIFGAAAFFLGLNPALYSMITYFAASKTVDFIIHGIEEYTAVLIVSKNNQAIRGRIIEQGWGVTILNGQGGYGKHGNHQDIDTILYTVVTRLEIVRLRTAILEIDPNAFIIQHSVDDVAGGKVKSLPMH</sequence>
<gene>
    <name evidence="8" type="ORF">SAMN05216167_102805</name>
</gene>
<reference evidence="8 9" key="1">
    <citation type="submission" date="2016-10" db="EMBL/GenBank/DDBJ databases">
        <authorList>
            <person name="de Groot N.N."/>
        </authorList>
    </citation>
    <scope>NUCLEOTIDE SEQUENCE [LARGE SCALE GENOMIC DNA]</scope>
    <source>
        <strain evidence="8 9">DSM 26130</strain>
    </source>
</reference>
<evidence type="ECO:0000313" key="8">
    <source>
        <dbReference type="EMBL" id="SFC91422.1"/>
    </source>
</evidence>
<dbReference type="EMBL" id="FOLQ01000002">
    <property type="protein sequence ID" value="SFC91422.1"/>
    <property type="molecule type" value="Genomic_DNA"/>
</dbReference>
<keyword evidence="5 6" id="KW-0472">Membrane</keyword>
<dbReference type="STRING" id="662367.SAMN05216167_102805"/>
<comment type="subcellular location">
    <subcellularLocation>
        <location evidence="1">Cell membrane</location>
        <topology evidence="1">Multi-pass membrane protein</topology>
    </subcellularLocation>
</comment>
<dbReference type="InterPro" id="IPR019264">
    <property type="entry name" value="DUF2179"/>
</dbReference>
<evidence type="ECO:0000256" key="1">
    <source>
        <dbReference type="ARBA" id="ARBA00004651"/>
    </source>
</evidence>
<dbReference type="CDD" id="cd16380">
    <property type="entry name" value="YitT_C"/>
    <property type="match status" value="1"/>
</dbReference>
<evidence type="ECO:0000256" key="2">
    <source>
        <dbReference type="ARBA" id="ARBA00022475"/>
    </source>
</evidence>
<evidence type="ECO:0000256" key="6">
    <source>
        <dbReference type="SAM" id="Phobius"/>
    </source>
</evidence>
<dbReference type="AlphaFoldDB" id="A0A1I1N2L1"/>
<evidence type="ECO:0000256" key="5">
    <source>
        <dbReference type="ARBA" id="ARBA00023136"/>
    </source>
</evidence>
<dbReference type="RefSeq" id="WP_093825023.1">
    <property type="nucleotide sequence ID" value="NZ_FOLQ01000002.1"/>
</dbReference>
<protein>
    <submittedName>
        <fullName evidence="8">Uncharacterized membrane-anchored protein YitT, contains DUF161 and DUF2179 domains</fullName>
    </submittedName>
</protein>
<dbReference type="InterPro" id="IPR015867">
    <property type="entry name" value="N-reg_PII/ATP_PRibTrfase_C"/>
</dbReference>
<organism evidence="8 9">
    <name type="scientific">Spirosoma endophyticum</name>
    <dbReference type="NCBI Taxonomy" id="662367"/>
    <lineage>
        <taxon>Bacteria</taxon>
        <taxon>Pseudomonadati</taxon>
        <taxon>Bacteroidota</taxon>
        <taxon>Cytophagia</taxon>
        <taxon>Cytophagales</taxon>
        <taxon>Cytophagaceae</taxon>
        <taxon>Spirosoma</taxon>
    </lineage>
</organism>
<accession>A0A1I1N2L1</accession>
<keyword evidence="2" id="KW-1003">Cell membrane</keyword>
<keyword evidence="3 6" id="KW-0812">Transmembrane</keyword>
<dbReference type="GO" id="GO:0005886">
    <property type="term" value="C:plasma membrane"/>
    <property type="evidence" value="ECO:0007669"/>
    <property type="project" value="UniProtKB-SubCell"/>
</dbReference>
<evidence type="ECO:0000259" key="7">
    <source>
        <dbReference type="Pfam" id="PF10035"/>
    </source>
</evidence>
<evidence type="ECO:0000256" key="3">
    <source>
        <dbReference type="ARBA" id="ARBA00022692"/>
    </source>
</evidence>
<proteinExistence type="predicted"/>
<feature type="transmembrane region" description="Helical" evidence="6">
    <location>
        <begin position="107"/>
        <end position="130"/>
    </location>
</feature>
<name>A0A1I1N2L1_9BACT</name>
<keyword evidence="9" id="KW-1185">Reference proteome</keyword>
<evidence type="ECO:0000256" key="4">
    <source>
        <dbReference type="ARBA" id="ARBA00022989"/>
    </source>
</evidence>
<feature type="transmembrane region" description="Helical" evidence="6">
    <location>
        <begin position="151"/>
        <end position="172"/>
    </location>
</feature>
<dbReference type="PANTHER" id="PTHR33545:SF3">
    <property type="entry name" value="UPF0750 MEMBRANE PROTEIN YQFU"/>
    <property type="match status" value="1"/>
</dbReference>
<dbReference type="InterPro" id="IPR003740">
    <property type="entry name" value="YitT"/>
</dbReference>
<keyword evidence="4 6" id="KW-1133">Transmembrane helix</keyword>
<dbReference type="PANTHER" id="PTHR33545">
    <property type="entry name" value="UPF0750 MEMBRANE PROTEIN YITT-RELATED"/>
    <property type="match status" value="1"/>
</dbReference>
<dbReference type="Proteomes" id="UP000198598">
    <property type="component" value="Unassembled WGS sequence"/>
</dbReference>
<feature type="domain" description="DUF2179" evidence="7">
    <location>
        <begin position="222"/>
        <end position="280"/>
    </location>
</feature>
<dbReference type="Gene3D" id="3.30.70.120">
    <property type="match status" value="1"/>
</dbReference>
<feature type="transmembrane region" description="Helical" evidence="6">
    <location>
        <begin position="16"/>
        <end position="38"/>
    </location>
</feature>
<dbReference type="PIRSF" id="PIRSF006483">
    <property type="entry name" value="Membrane_protein_YitT"/>
    <property type="match status" value="1"/>
</dbReference>
<dbReference type="Pfam" id="PF10035">
    <property type="entry name" value="DUF2179"/>
    <property type="match status" value="1"/>
</dbReference>
<evidence type="ECO:0000313" key="9">
    <source>
        <dbReference type="Proteomes" id="UP000198598"/>
    </source>
</evidence>
<feature type="transmembrane region" description="Helical" evidence="6">
    <location>
        <begin position="44"/>
        <end position="68"/>
    </location>
</feature>
<dbReference type="OrthoDB" id="265478at2"/>
<feature type="transmembrane region" description="Helical" evidence="6">
    <location>
        <begin position="80"/>
        <end position="101"/>
    </location>
</feature>
<dbReference type="Pfam" id="PF02588">
    <property type="entry name" value="YitT_membrane"/>
    <property type="match status" value="1"/>
</dbReference>
<dbReference type="InterPro" id="IPR051461">
    <property type="entry name" value="UPF0750_membrane"/>
</dbReference>